<dbReference type="EMBL" id="JACHKF010000001">
    <property type="protein sequence ID" value="MBB6565334.1"/>
    <property type="molecule type" value="Genomic_DNA"/>
</dbReference>
<organism evidence="4 5">
    <name type="scientific">Kribbella sandramycini</name>
    <dbReference type="NCBI Taxonomy" id="60450"/>
    <lineage>
        <taxon>Bacteria</taxon>
        <taxon>Bacillati</taxon>
        <taxon>Actinomycetota</taxon>
        <taxon>Actinomycetes</taxon>
        <taxon>Propionibacteriales</taxon>
        <taxon>Kribbellaceae</taxon>
        <taxon>Kribbella</taxon>
    </lineage>
</organism>
<gene>
    <name evidence="3" type="ORF">HNR71_000971</name>
    <name evidence="4" type="ORF">HPO96_15255</name>
</gene>
<name>A0A7Y4KZN1_9ACTN</name>
<dbReference type="PANTHER" id="PTHR21666">
    <property type="entry name" value="PEPTIDASE-RELATED"/>
    <property type="match status" value="1"/>
</dbReference>
<dbReference type="RefSeq" id="WP_171674102.1">
    <property type="nucleotide sequence ID" value="NZ_BAAAGT010000001.1"/>
</dbReference>
<evidence type="ECO:0000259" key="1">
    <source>
        <dbReference type="Pfam" id="PF01551"/>
    </source>
</evidence>
<dbReference type="InterPro" id="IPR011055">
    <property type="entry name" value="Dup_hybrid_motif"/>
</dbReference>
<dbReference type="SUPFAM" id="SSF51261">
    <property type="entry name" value="Duplicated hybrid motif"/>
    <property type="match status" value="1"/>
</dbReference>
<dbReference type="Gene3D" id="2.70.70.10">
    <property type="entry name" value="Glucose Permease (Domain IIA)"/>
    <property type="match status" value="1"/>
</dbReference>
<dbReference type="InterPro" id="IPR016047">
    <property type="entry name" value="M23ase_b-sheet_dom"/>
</dbReference>
<reference evidence="4 5" key="1">
    <citation type="submission" date="2020-05" db="EMBL/GenBank/DDBJ databases">
        <title>Genome sequence of Kribbella sandramycini ATCC 39419.</title>
        <authorList>
            <person name="Maclea K.S."/>
            <person name="Fair J.L."/>
        </authorList>
    </citation>
    <scope>NUCLEOTIDE SEQUENCE [LARGE SCALE GENOMIC DNA]</scope>
    <source>
        <strain evidence="4 5">ATCC 39419</strain>
    </source>
</reference>
<dbReference type="GO" id="GO:0004222">
    <property type="term" value="F:metalloendopeptidase activity"/>
    <property type="evidence" value="ECO:0007669"/>
    <property type="project" value="TreeGrafter"/>
</dbReference>
<evidence type="ECO:0000313" key="3">
    <source>
        <dbReference type="EMBL" id="MBB6565334.1"/>
    </source>
</evidence>
<dbReference type="AlphaFoldDB" id="A0A7Y4KZN1"/>
<dbReference type="Proteomes" id="UP000553957">
    <property type="component" value="Unassembled WGS sequence"/>
</dbReference>
<keyword evidence="5" id="KW-1185">Reference proteome</keyword>
<dbReference type="Gene3D" id="1.10.530.10">
    <property type="match status" value="1"/>
</dbReference>
<evidence type="ECO:0000259" key="2">
    <source>
        <dbReference type="Pfam" id="PF18013"/>
    </source>
</evidence>
<dbReference type="Pfam" id="PF18013">
    <property type="entry name" value="Phage_lysozyme2"/>
    <property type="match status" value="1"/>
</dbReference>
<dbReference type="PANTHER" id="PTHR21666:SF270">
    <property type="entry name" value="MUREIN HYDROLASE ACTIVATOR ENVC"/>
    <property type="match status" value="1"/>
</dbReference>
<comment type="caution">
    <text evidence="4">The sequence shown here is derived from an EMBL/GenBank/DDBJ whole genome shotgun (WGS) entry which is preliminary data.</text>
</comment>
<dbReference type="Pfam" id="PF01551">
    <property type="entry name" value="Peptidase_M23"/>
    <property type="match status" value="1"/>
</dbReference>
<dbReference type="EMBL" id="JABJRC010000003">
    <property type="protein sequence ID" value="NOL41603.1"/>
    <property type="molecule type" value="Genomic_DNA"/>
</dbReference>
<reference evidence="3 6" key="2">
    <citation type="submission" date="2020-08" db="EMBL/GenBank/DDBJ databases">
        <title>Sequencing the genomes of 1000 actinobacteria strains.</title>
        <authorList>
            <person name="Klenk H.-P."/>
        </authorList>
    </citation>
    <scope>NUCLEOTIDE SEQUENCE [LARGE SCALE GENOMIC DNA]</scope>
    <source>
        <strain evidence="3 6">DSM 15626</strain>
    </source>
</reference>
<dbReference type="Proteomes" id="UP000534306">
    <property type="component" value="Unassembled WGS sequence"/>
</dbReference>
<proteinExistence type="predicted"/>
<dbReference type="InterPro" id="IPR050570">
    <property type="entry name" value="Cell_wall_metabolism_enzyme"/>
</dbReference>
<evidence type="ECO:0000313" key="4">
    <source>
        <dbReference type="EMBL" id="NOL41603.1"/>
    </source>
</evidence>
<feature type="domain" description="M23ase beta-sheet core" evidence="1">
    <location>
        <begin position="67"/>
        <end position="154"/>
    </location>
</feature>
<feature type="domain" description="Phage tail lysozyme" evidence="2">
    <location>
        <begin position="192"/>
        <end position="345"/>
    </location>
</feature>
<evidence type="ECO:0000313" key="6">
    <source>
        <dbReference type="Proteomes" id="UP000553957"/>
    </source>
</evidence>
<evidence type="ECO:0000313" key="5">
    <source>
        <dbReference type="Proteomes" id="UP000534306"/>
    </source>
</evidence>
<dbReference type="CDD" id="cd12797">
    <property type="entry name" value="M23_peptidase"/>
    <property type="match status" value="1"/>
</dbReference>
<accession>A0A7Y4KZN1</accession>
<protein>
    <submittedName>
        <fullName evidence="4">Peptidoglycan DD-metalloendopeptidase family protein</fullName>
    </submittedName>
</protein>
<sequence>MTSKVPQFLGLSFGGLLLPFIVLFALIAGSLMGIEASADDCGTSSGQSSAFAWPTDEREFDEEWSAEHKGVDFDVDEGSPVYAAESGEVIYNANNEIRIKHGSGVETRYKFFKELTAQVGAQVTRGQKIGTSGSGDEEEGASGEHLHFELWVDQGNGPESVDPKEDSFGEAGTGGSGAGCCAGGPLVGSNEQQQAFNYLVANGYSKEQAAGVVGNMIVESAGVHPMILQNTPASQKTRAQDAEGSSLGYGIVQWTPAGKLITQSRQAGVSYETIETLAYQLDFLRRQLIGETKSPEKFAGDKLRATTTVDDATYAFGYYYERFGAKDDPNAYTVRKQGARQVLETYGGGTGNPGTGPSTGCGAGSGNIAEVAKSLAWPEEGHDTSGSVNGGEATAKPEFVAAMKKYNDPRGYLAYTDCGRFVATVMHMSGADTKFPKVSTGVQFNYMKTSGKYNSWHGTPPGGMKPGDILNGPGHTYLYVGPWGKEGRGYTAASGSLGGHVPEAGHLYGVGGQFTVFRLKPAAGTTPVPEA</sequence>
<dbReference type="InterPro" id="IPR041219">
    <property type="entry name" value="Phage_lysozyme2"/>
</dbReference>